<evidence type="ECO:0000313" key="2">
    <source>
        <dbReference type="EMBL" id="NHN29791.1"/>
    </source>
</evidence>
<dbReference type="EMBL" id="JAAOIW010000002">
    <property type="protein sequence ID" value="NHN29791.1"/>
    <property type="molecule type" value="Genomic_DNA"/>
</dbReference>
<comment type="caution">
    <text evidence="2">The sequence shown here is derived from an EMBL/GenBank/DDBJ whole genome shotgun (WGS) entry which is preliminary data.</text>
</comment>
<name>A0ABX0J306_9BACL</name>
<feature type="signal peptide" evidence="1">
    <location>
        <begin position="1"/>
        <end position="38"/>
    </location>
</feature>
<proteinExistence type="predicted"/>
<keyword evidence="1" id="KW-0732">Signal</keyword>
<evidence type="ECO:0000313" key="3">
    <source>
        <dbReference type="Proteomes" id="UP001165962"/>
    </source>
</evidence>
<reference evidence="2" key="1">
    <citation type="submission" date="2020-03" db="EMBL/GenBank/DDBJ databases">
        <title>Draft sequencing of Paenibacilllus sp. S3N08.</title>
        <authorList>
            <person name="Kim D.-U."/>
        </authorList>
    </citation>
    <scope>NUCLEOTIDE SEQUENCE</scope>
    <source>
        <strain evidence="2">S3N08</strain>
    </source>
</reference>
<dbReference type="Proteomes" id="UP001165962">
    <property type="component" value="Unassembled WGS sequence"/>
</dbReference>
<organism evidence="2 3">
    <name type="scientific">Paenibacillus agricola</name>
    <dbReference type="NCBI Taxonomy" id="2716264"/>
    <lineage>
        <taxon>Bacteria</taxon>
        <taxon>Bacillati</taxon>
        <taxon>Bacillota</taxon>
        <taxon>Bacilli</taxon>
        <taxon>Bacillales</taxon>
        <taxon>Paenibacillaceae</taxon>
        <taxon>Paenibacillus</taxon>
    </lineage>
</organism>
<protein>
    <submittedName>
        <fullName evidence="2">Uncharacterized protein</fullName>
    </submittedName>
</protein>
<evidence type="ECO:0000256" key="1">
    <source>
        <dbReference type="SAM" id="SignalP"/>
    </source>
</evidence>
<sequence>MKTLKTIKTVPYNWKSALGGTLLSLSLALSAIPAVALADGNPVQVVAIAGQAVEAATYPLTESIQANIKSMSISKSGNVTSIGAVVRLQNQTTLLKRVPDYEIRVKTSDGSEYKLTTSAANPKSMLAMEKVELTGMVTLDRPGDVTVTDVSFVEVDEYVYPKAETYVLTIPVTNVWNSAKPDITDPAFVKAWGDTFTIPESPSPIRFTPSSLTKQTDDKGAHIQVITLLAENPGTAGEALPEFRLDGKAGELLYTGKPADSNPLTLAAGDQKYIQYIIPTDQDIDLQSLLLMTKETFVVAGAAAGAAGSAASAGQSTNPTFDMGLLKIGVPTAVSSPVQLLPAYAMGTTIPVDPLNRLLDLGTQVSLMELHMHENPGSGFKSVVAKFRLQNTSGETVTLPEFQTELIGSDGASYSGTRQSAVAAELMPHLGYVVSYSYMVPASEKGDSLGMKLLDSKTTAPYSTTIGGFQTAVQAVVEDSELMSFYPFDVKLNDWTMSAYTNAGIPVTYSYKLKLNLTVERVEDVVVDANFSKFTIELVDGLGRTLGSQSVPFSGNDMLISGEQTIQINNIKTEQQEYPLTIKLYETITTPNGEAKRLVKTLQQ</sequence>
<accession>A0ABX0J306</accession>
<dbReference type="RefSeq" id="WP_166148069.1">
    <property type="nucleotide sequence ID" value="NZ_JAAOIW010000002.1"/>
</dbReference>
<gene>
    <name evidence="2" type="ORF">G9U52_08070</name>
</gene>
<feature type="chain" id="PRO_5045224379" evidence="1">
    <location>
        <begin position="39"/>
        <end position="604"/>
    </location>
</feature>
<keyword evidence="3" id="KW-1185">Reference proteome</keyword>